<protein>
    <submittedName>
        <fullName evidence="2">Uncharacterized protein</fullName>
    </submittedName>
</protein>
<evidence type="ECO:0000313" key="2">
    <source>
        <dbReference type="EMBL" id="CAB4027782.1"/>
    </source>
</evidence>
<feature type="non-terminal residue" evidence="2">
    <location>
        <position position="791"/>
    </location>
</feature>
<feature type="compositionally biased region" description="Polar residues" evidence="1">
    <location>
        <begin position="88"/>
        <end position="106"/>
    </location>
</feature>
<feature type="region of interest" description="Disordered" evidence="1">
    <location>
        <begin position="88"/>
        <end position="109"/>
    </location>
</feature>
<evidence type="ECO:0000256" key="1">
    <source>
        <dbReference type="SAM" id="MobiDB-lite"/>
    </source>
</evidence>
<dbReference type="EMBL" id="CACRXK020015014">
    <property type="protein sequence ID" value="CAB4027782.1"/>
    <property type="molecule type" value="Genomic_DNA"/>
</dbReference>
<dbReference type="Proteomes" id="UP001152795">
    <property type="component" value="Unassembled WGS sequence"/>
</dbReference>
<comment type="caution">
    <text evidence="2">The sequence shown here is derived from an EMBL/GenBank/DDBJ whole genome shotgun (WGS) entry which is preliminary data.</text>
</comment>
<sequence>MPLPNGFFKRFNIAEYMRKKRLDNKAIVAKTKKARATAVKLKRLDEKVARLVREVEEVGELEGEVVEEISQAEAEEQRKIGFSISRKTTATRQAAPTGTPGHCSSTGRKRRQETMKAACAIHGGSSSNTTPGTIGMVETIETRSKEEDIVKAVRKTKKLKEKVLSKLYKEDLEKFESSNDNMLRSIACYYSNGVMGRAKYRSVYRATSYRNASKTKRAVRIKVANCPSPRLVPYHRLMLYIKSIEIGKLYDVREMLCDGLEESEKVNGCYRELEELILKLAEFYLNSDEYKILTFDEPNTFHIGLGGDGAPFGKDDTACSWLVSFLNIGQHVLSRNENFLLFGANCSENSLPVKRFIAKLMTDIHHVQNNSYSVLCKGEPVAVKFVIAELPNDMKMLAFLGGELTNSATYFSTFADVSKDSIVNCKGTFGSQPTDTWKPWLYTKRVKDADAVKKFKKKLNQNLSSNTKRNKVTAFIAKQKSRQEFVPLVAELISKAHIEPLHLKNNACALAHRFLLKLAISWSNLSTSISSFSQVPPQSIFFKYVDTLKSKCGLNRLAKRIVRWFNDTGANGKDFDYRFTGKDSRMFLHNFMFLISTLEGQAKSQQAKQIIHIHAYLCLCLRNAVSLFSRINISDEEVSELKAHCRNFYRGYCLYFHVNPTVWSLGNVVPQHTQEMKMRYGLGLGLNSMEGREAKHIAIAKYCANTAFLFRWEQVFRHEYISLIWLRQQGYNAKVNTTTTSSYIPKRVCINNPEFCNCGLNKPVSDNVCRFCSDDFRRMIKESIEQCKVIE</sequence>
<evidence type="ECO:0000313" key="3">
    <source>
        <dbReference type="Proteomes" id="UP001152795"/>
    </source>
</evidence>
<keyword evidence="3" id="KW-1185">Reference proteome</keyword>
<dbReference type="OrthoDB" id="5988317at2759"/>
<organism evidence="2 3">
    <name type="scientific">Paramuricea clavata</name>
    <name type="common">Red gorgonian</name>
    <name type="synonym">Violescent sea-whip</name>
    <dbReference type="NCBI Taxonomy" id="317549"/>
    <lineage>
        <taxon>Eukaryota</taxon>
        <taxon>Metazoa</taxon>
        <taxon>Cnidaria</taxon>
        <taxon>Anthozoa</taxon>
        <taxon>Octocorallia</taxon>
        <taxon>Malacalcyonacea</taxon>
        <taxon>Plexauridae</taxon>
        <taxon>Paramuricea</taxon>
    </lineage>
</organism>
<accession>A0A6S7KKI9</accession>
<dbReference type="AlphaFoldDB" id="A0A6S7KKI9"/>
<gene>
    <name evidence="2" type="ORF">PACLA_8A021093</name>
</gene>
<reference evidence="2" key="1">
    <citation type="submission" date="2020-04" db="EMBL/GenBank/DDBJ databases">
        <authorList>
            <person name="Alioto T."/>
            <person name="Alioto T."/>
            <person name="Gomez Garrido J."/>
        </authorList>
    </citation>
    <scope>NUCLEOTIDE SEQUENCE</scope>
    <source>
        <strain evidence="2">A484AB</strain>
    </source>
</reference>
<proteinExistence type="predicted"/>
<name>A0A6S7KKI9_PARCT</name>